<evidence type="ECO:0000313" key="2">
    <source>
        <dbReference type="EMBL" id="UTI63742.1"/>
    </source>
</evidence>
<dbReference type="InterPro" id="IPR036637">
    <property type="entry name" value="Phosphohistidine_dom_sf"/>
</dbReference>
<feature type="domain" description="PEP-utilising enzyme mobile" evidence="1">
    <location>
        <begin position="49"/>
        <end position="102"/>
    </location>
</feature>
<dbReference type="Proteomes" id="UP001056035">
    <property type="component" value="Chromosome"/>
</dbReference>
<dbReference type="SUPFAM" id="SSF52009">
    <property type="entry name" value="Phosphohistidine domain"/>
    <property type="match status" value="1"/>
</dbReference>
<evidence type="ECO:0000313" key="3">
    <source>
        <dbReference type="Proteomes" id="UP001056035"/>
    </source>
</evidence>
<keyword evidence="3" id="KW-1185">Reference proteome</keyword>
<reference evidence="2 3" key="1">
    <citation type="submission" date="2022-06" db="EMBL/GenBank/DDBJ databases">
        <title>Paraconexibacter antarcticus.</title>
        <authorList>
            <person name="Kim C.S."/>
        </authorList>
    </citation>
    <scope>NUCLEOTIDE SEQUENCE [LARGE SCALE GENOMIC DNA]</scope>
    <source>
        <strain evidence="2 3">02-257</strain>
    </source>
</reference>
<name>A0ABY5DRN7_9ACTN</name>
<evidence type="ECO:0000259" key="1">
    <source>
        <dbReference type="Pfam" id="PF00391"/>
    </source>
</evidence>
<dbReference type="Pfam" id="PF00391">
    <property type="entry name" value="PEP-utilizers"/>
    <property type="match status" value="1"/>
</dbReference>
<protein>
    <submittedName>
        <fullName evidence="2">PEP-utilizing enzyme</fullName>
    </submittedName>
</protein>
<dbReference type="InterPro" id="IPR008279">
    <property type="entry name" value="PEP-util_enz_mobile_dom"/>
</dbReference>
<accession>A0ABY5DRN7</accession>
<proteinExistence type="predicted"/>
<organism evidence="2 3">
    <name type="scientific">Paraconexibacter antarcticus</name>
    <dbReference type="NCBI Taxonomy" id="2949664"/>
    <lineage>
        <taxon>Bacteria</taxon>
        <taxon>Bacillati</taxon>
        <taxon>Actinomycetota</taxon>
        <taxon>Thermoleophilia</taxon>
        <taxon>Solirubrobacterales</taxon>
        <taxon>Paraconexibacteraceae</taxon>
        <taxon>Paraconexibacter</taxon>
    </lineage>
</organism>
<sequence>MEQIAGQEFEPVGAGTTVFVDDAVVEGPVVFLDSPQDVITFVSSGAVKETIVLARGGTTTFLTPALTGGVKGVITLQGAPTSHLGILSREYGIPCVMGVTFEKGVRSARGEVIPADGVRVRLDISSAQGRVLVEPGAPVDDTPLPDPDAEAVAMQEQIAVLLQSFQGQVPHGSEGDAAIRADMTTGILQVTDENTQRELTVEEANELQRYMAWNIWDFLALRATEGESGLIPRQEYECFGCIHQWQRYPGFYRLILDRVGVDGLVDIGAIPRREPANKVNLLHVWCSGFTPMFGRALLGELGMASPDERAEDSRLLLQFMRRLYRGLWGEGGDMFTSMRGYAAPMLDQAWIDRFAADQIAIGEDEERRRLLQSFNANTEMLGFLLHFDNRSGLNDTGPYDLGDGRFMIVRDHFLHDPMYHWHDVAEELPHCLTQAMVFRASPDELQTMLMDGGTLFSEPANYLRRLESMSVYCRETWDTPASEIRLLDEDEMRAILAKTEVATAKLYRRIASMPKRDKIAAGAQVYYGEFVAAVARAAGVWDELLTEHDFWEYDEVTSQSYFPLVRDGLGAQLVGKLFITGTGFPALPDGAFADVELADLHPLALRGSVAEPAGDMDALAAAGLAVQTPAGWMLTEAGTAKHAELLAAEQRGLDTDALRPVYERFLAANGPFKALNGKWQSAGEDARWELVGELADLVGRVDPVLRRTCEHLPRFGGYDARLKGALAKVEAGEFDWVTSVRLDSLHTVWMELHENFLQTLGISREEEGSY</sequence>
<dbReference type="RefSeq" id="WP_254570464.1">
    <property type="nucleotide sequence ID" value="NZ_CP098502.1"/>
</dbReference>
<gene>
    <name evidence="2" type="ORF">NBH00_20655</name>
</gene>
<dbReference type="EMBL" id="CP098502">
    <property type="protein sequence ID" value="UTI63742.1"/>
    <property type="molecule type" value="Genomic_DNA"/>
</dbReference>
<dbReference type="Gene3D" id="3.50.30.10">
    <property type="entry name" value="Phosphohistidine domain"/>
    <property type="match status" value="1"/>
</dbReference>